<dbReference type="RefSeq" id="WP_353531005.1">
    <property type="nucleotide sequence ID" value="NZ_JBBMEX010000009.1"/>
</dbReference>
<dbReference type="InterPro" id="IPR036412">
    <property type="entry name" value="HAD-like_sf"/>
</dbReference>
<dbReference type="SUPFAM" id="SSF56784">
    <property type="entry name" value="HAD-like"/>
    <property type="match status" value="1"/>
</dbReference>
<accession>A0ABV1HEG6</accession>
<reference evidence="1 2" key="1">
    <citation type="submission" date="2024-03" db="EMBL/GenBank/DDBJ databases">
        <title>Human intestinal bacterial collection.</title>
        <authorList>
            <person name="Pauvert C."/>
            <person name="Hitch T.C.A."/>
            <person name="Clavel T."/>
        </authorList>
    </citation>
    <scope>NUCLEOTIDE SEQUENCE [LARGE SCALE GENOMIC DNA]</scope>
    <source>
        <strain evidence="1 2">CLA-AA-H185</strain>
    </source>
</reference>
<keyword evidence="2" id="KW-1185">Reference proteome</keyword>
<protein>
    <submittedName>
        <fullName evidence="1">Uncharacterized protein</fullName>
    </submittedName>
</protein>
<organism evidence="1 2">
    <name type="scientific">Maccoyibacter intestinihominis</name>
    <dbReference type="NCBI Taxonomy" id="3133499"/>
    <lineage>
        <taxon>Bacteria</taxon>
        <taxon>Bacillati</taxon>
        <taxon>Bacillota</taxon>
        <taxon>Clostridia</taxon>
        <taxon>Lachnospirales</taxon>
        <taxon>Lachnospiraceae</taxon>
        <taxon>Maccoyibacter</taxon>
    </lineage>
</organism>
<dbReference type="Proteomes" id="UP001454489">
    <property type="component" value="Unassembled WGS sequence"/>
</dbReference>
<name>A0ABV1HEG6_9FIRM</name>
<dbReference type="EMBL" id="JBBMEX010000009">
    <property type="protein sequence ID" value="MEQ2558109.1"/>
    <property type="molecule type" value="Genomic_DNA"/>
</dbReference>
<sequence>MKVLTLSGFKEDNRIKQMGNYNLYVPVCHYGMVESIHNLILQQIHKKGYLVIVVTNQSGVARGYLTEEMLQKLNAYLQKETGKVISKQAKRQERKRFLSKDGNAASSRIL</sequence>
<dbReference type="Gene3D" id="3.40.50.1000">
    <property type="entry name" value="HAD superfamily/HAD-like"/>
    <property type="match status" value="1"/>
</dbReference>
<proteinExistence type="predicted"/>
<evidence type="ECO:0000313" key="1">
    <source>
        <dbReference type="EMBL" id="MEQ2558109.1"/>
    </source>
</evidence>
<gene>
    <name evidence="1" type="ORF">WMO43_09540</name>
</gene>
<comment type="caution">
    <text evidence="1">The sequence shown here is derived from an EMBL/GenBank/DDBJ whole genome shotgun (WGS) entry which is preliminary data.</text>
</comment>
<dbReference type="InterPro" id="IPR023214">
    <property type="entry name" value="HAD_sf"/>
</dbReference>
<evidence type="ECO:0000313" key="2">
    <source>
        <dbReference type="Proteomes" id="UP001454489"/>
    </source>
</evidence>